<dbReference type="Proteomes" id="UP000288805">
    <property type="component" value="Unassembled WGS sequence"/>
</dbReference>
<evidence type="ECO:0000313" key="2">
    <source>
        <dbReference type="EMBL" id="RVW40798.1"/>
    </source>
</evidence>
<dbReference type="InterPro" id="IPR052343">
    <property type="entry name" value="Retrotransposon-Effector_Assoc"/>
</dbReference>
<comment type="caution">
    <text evidence="2">The sequence shown here is derived from an EMBL/GenBank/DDBJ whole genome shotgun (WGS) entry which is preliminary data.</text>
</comment>
<dbReference type="EMBL" id="QGNW01001453">
    <property type="protein sequence ID" value="RVW40798.1"/>
    <property type="molecule type" value="Genomic_DNA"/>
</dbReference>
<dbReference type="AlphaFoldDB" id="A0A438DZN5"/>
<reference evidence="2 3" key="1">
    <citation type="journal article" date="2018" name="PLoS Genet.">
        <title>Population sequencing reveals clonal diversity and ancestral inbreeding in the grapevine cultivar Chardonnay.</title>
        <authorList>
            <person name="Roach M.J."/>
            <person name="Johnson D.L."/>
            <person name="Bohlmann J."/>
            <person name="van Vuuren H.J."/>
            <person name="Jones S.J."/>
            <person name="Pretorius I.S."/>
            <person name="Schmidt S.A."/>
            <person name="Borneman A.R."/>
        </authorList>
    </citation>
    <scope>NUCLEOTIDE SEQUENCE [LARGE SCALE GENOMIC DNA]</scope>
    <source>
        <strain evidence="3">cv. Chardonnay</strain>
        <tissue evidence="2">Leaf</tissue>
    </source>
</reference>
<proteinExistence type="predicted"/>
<dbReference type="PANTHER" id="PTHR46890:SF50">
    <property type="entry name" value="RNA-DIRECTED DNA POLYMERASE, EUKARYOTA, REVERSE TRANSCRIPTASE ZINC-BINDING DOMAIN PROTEIN-RELATED"/>
    <property type="match status" value="1"/>
</dbReference>
<protein>
    <recommendedName>
        <fullName evidence="1">Reverse transcriptase domain-containing protein</fullName>
    </recommendedName>
</protein>
<dbReference type="InterPro" id="IPR000477">
    <property type="entry name" value="RT_dom"/>
</dbReference>
<feature type="domain" description="Reverse transcriptase" evidence="1">
    <location>
        <begin position="40"/>
        <end position="145"/>
    </location>
</feature>
<sequence>MAFWQFCWDIVKFEVMRFFAEFHHLDLFKRSLNATFIVLIPKKGSIEDLRDFQPISLVGSLYKLLTKGMANRLKRVVGRVVSNSQHACMEGRQILDVVLIANETLDSRLKSSNKGVICKLDIEKAYAHVNWNDSNKEQLEALSWAFMWFEAISGLKINLDKSKLIPIIEITNIEDLASMLGCKVGSLPSTYWGLPLGVPFKSIHAWDVVEERFQRRLTLWKREVWRGRGGMIFRISIEGYLWKAIRCGWKGIYDSIGFRVGDGKKVKFWKDRWHGEEPLAVTFLELFSIAIDKEAWVD</sequence>
<name>A0A438DZN5_VITVI</name>
<organism evidence="2 3">
    <name type="scientific">Vitis vinifera</name>
    <name type="common">Grape</name>
    <dbReference type="NCBI Taxonomy" id="29760"/>
    <lineage>
        <taxon>Eukaryota</taxon>
        <taxon>Viridiplantae</taxon>
        <taxon>Streptophyta</taxon>
        <taxon>Embryophyta</taxon>
        <taxon>Tracheophyta</taxon>
        <taxon>Spermatophyta</taxon>
        <taxon>Magnoliopsida</taxon>
        <taxon>eudicotyledons</taxon>
        <taxon>Gunneridae</taxon>
        <taxon>Pentapetalae</taxon>
        <taxon>rosids</taxon>
        <taxon>Vitales</taxon>
        <taxon>Vitaceae</taxon>
        <taxon>Viteae</taxon>
        <taxon>Vitis</taxon>
    </lineage>
</organism>
<dbReference type="PANTHER" id="PTHR46890">
    <property type="entry name" value="NON-LTR RETROLELEMENT REVERSE TRANSCRIPTASE-LIKE PROTEIN-RELATED"/>
    <property type="match status" value="1"/>
</dbReference>
<evidence type="ECO:0000313" key="3">
    <source>
        <dbReference type="Proteomes" id="UP000288805"/>
    </source>
</evidence>
<dbReference type="Pfam" id="PF00078">
    <property type="entry name" value="RVT_1"/>
    <property type="match status" value="1"/>
</dbReference>
<accession>A0A438DZN5</accession>
<evidence type="ECO:0000259" key="1">
    <source>
        <dbReference type="Pfam" id="PF00078"/>
    </source>
</evidence>
<gene>
    <name evidence="2" type="ORF">CK203_080722</name>
</gene>